<gene>
    <name evidence="5" type="ORF">GCM10022216_17920</name>
</gene>
<dbReference type="Pfam" id="PF03795">
    <property type="entry name" value="YCII"/>
    <property type="match status" value="1"/>
</dbReference>
<name>A0ABP7YQB1_9SPHI</name>
<comment type="caution">
    <text evidence="5">The sequence shown here is derived from an EMBL/GenBank/DDBJ whole genome shotgun (WGS) entry which is preliminary data.</text>
</comment>
<evidence type="ECO:0000256" key="1">
    <source>
        <dbReference type="ARBA" id="ARBA00007689"/>
    </source>
</evidence>
<dbReference type="Pfam" id="PF19780">
    <property type="entry name" value="DUF6265"/>
    <property type="match status" value="1"/>
</dbReference>
<evidence type="ECO:0000256" key="2">
    <source>
        <dbReference type="SAM" id="SignalP"/>
    </source>
</evidence>
<keyword evidence="6" id="KW-1185">Reference proteome</keyword>
<keyword evidence="2" id="KW-0732">Signal</keyword>
<feature type="domain" description="DUF6265" evidence="4">
    <location>
        <begin position="25"/>
        <end position="129"/>
    </location>
</feature>
<dbReference type="RefSeq" id="WP_344674362.1">
    <property type="nucleotide sequence ID" value="NZ_BAAAZI010000007.1"/>
</dbReference>
<organism evidence="5 6">
    <name type="scientific">Sphingobacterium kyonggiense</name>
    <dbReference type="NCBI Taxonomy" id="714075"/>
    <lineage>
        <taxon>Bacteria</taxon>
        <taxon>Pseudomonadati</taxon>
        <taxon>Bacteroidota</taxon>
        <taxon>Sphingobacteriia</taxon>
        <taxon>Sphingobacteriales</taxon>
        <taxon>Sphingobacteriaceae</taxon>
        <taxon>Sphingobacterium</taxon>
    </lineage>
</organism>
<feature type="chain" id="PRO_5046455063" description="YCII-related domain-containing protein" evidence="2">
    <location>
        <begin position="21"/>
        <end position="284"/>
    </location>
</feature>
<evidence type="ECO:0000259" key="3">
    <source>
        <dbReference type="Pfam" id="PF03795"/>
    </source>
</evidence>
<sequence>MKVFVFSLFLFFGISQVAFAQVPYFLEGLWKQEGKPVYEQWNKNLDGNLKGFSYKLQSNGQMLVTEYLDLQQEGEILVYKATVLDQNQGKTISFPGTVSGNSYTFINAQHSFPKGISYQKISQDTLQVLVFGGERQFTMRMVRVNPENKTSTSSTSYDAKLADSLGADAYGMKSYFLVVLQTGSNKTTDKEFINTGFRGHMENMDKLVKENKLIIAGPFGKNDDQFRGIFILQNLKTIEEAQALVNTDPAVKAGLLSFKIYPWYGSAALPMYLPYSEKISKEKP</sequence>
<feature type="signal peptide" evidence="2">
    <location>
        <begin position="1"/>
        <end position="20"/>
    </location>
</feature>
<evidence type="ECO:0000313" key="6">
    <source>
        <dbReference type="Proteomes" id="UP001500101"/>
    </source>
</evidence>
<comment type="similarity">
    <text evidence="1">Belongs to the YciI family.</text>
</comment>
<dbReference type="Gene3D" id="3.30.70.1060">
    <property type="entry name" value="Dimeric alpha+beta barrel"/>
    <property type="match status" value="1"/>
</dbReference>
<accession>A0ABP7YQB1</accession>
<evidence type="ECO:0008006" key="7">
    <source>
        <dbReference type="Google" id="ProtNLM"/>
    </source>
</evidence>
<feature type="domain" description="YCII-related" evidence="3">
    <location>
        <begin position="199"/>
        <end position="263"/>
    </location>
</feature>
<evidence type="ECO:0000313" key="5">
    <source>
        <dbReference type="EMBL" id="GAA4139632.1"/>
    </source>
</evidence>
<dbReference type="EMBL" id="BAAAZI010000007">
    <property type="protein sequence ID" value="GAA4139632.1"/>
    <property type="molecule type" value="Genomic_DNA"/>
</dbReference>
<evidence type="ECO:0000259" key="4">
    <source>
        <dbReference type="Pfam" id="PF19780"/>
    </source>
</evidence>
<dbReference type="Proteomes" id="UP001500101">
    <property type="component" value="Unassembled WGS sequence"/>
</dbReference>
<proteinExistence type="inferred from homology"/>
<dbReference type="InterPro" id="IPR046232">
    <property type="entry name" value="DUF6265"/>
</dbReference>
<dbReference type="InterPro" id="IPR005545">
    <property type="entry name" value="YCII"/>
</dbReference>
<reference evidence="6" key="1">
    <citation type="journal article" date="2019" name="Int. J. Syst. Evol. Microbiol.">
        <title>The Global Catalogue of Microorganisms (GCM) 10K type strain sequencing project: providing services to taxonomists for standard genome sequencing and annotation.</title>
        <authorList>
            <consortium name="The Broad Institute Genomics Platform"/>
            <consortium name="The Broad Institute Genome Sequencing Center for Infectious Disease"/>
            <person name="Wu L."/>
            <person name="Ma J."/>
        </authorList>
    </citation>
    <scope>NUCLEOTIDE SEQUENCE [LARGE SCALE GENOMIC DNA]</scope>
    <source>
        <strain evidence="6">JCM 16704</strain>
    </source>
</reference>
<dbReference type="InterPro" id="IPR011008">
    <property type="entry name" value="Dimeric_a/b-barrel"/>
</dbReference>
<dbReference type="SUPFAM" id="SSF54909">
    <property type="entry name" value="Dimeric alpha+beta barrel"/>
    <property type="match status" value="1"/>
</dbReference>
<protein>
    <recommendedName>
        <fullName evidence="7">YCII-related domain-containing protein</fullName>
    </recommendedName>
</protein>